<dbReference type="NCBIfam" id="TIGR01444">
    <property type="entry name" value="fkbM_fam"/>
    <property type="match status" value="1"/>
</dbReference>
<dbReference type="SUPFAM" id="SSF53335">
    <property type="entry name" value="S-adenosyl-L-methionine-dependent methyltransferases"/>
    <property type="match status" value="1"/>
</dbReference>
<proteinExistence type="predicted"/>
<dbReference type="Gene3D" id="3.40.50.150">
    <property type="entry name" value="Vaccinia Virus protein VP39"/>
    <property type="match status" value="1"/>
</dbReference>
<evidence type="ECO:0000259" key="1">
    <source>
        <dbReference type="Pfam" id="PF05050"/>
    </source>
</evidence>
<dbReference type="EMBL" id="KF264562">
    <property type="protein sequence ID" value="AGS49921.1"/>
    <property type="molecule type" value="Genomic_DNA"/>
</dbReference>
<name>S5TV90_9BACT</name>
<sequence>MQSAQADFALFQRRIHSLGWGSAALGRIGPHWTALERTGPHWGRSPDAFETEQGDCVEDSIPGLRDAYRGGTLARDDYWRRMQAHHRAVAGYASLVDGDGPLHHVELHGDGARLVLRNGLVFAWDPEEIRTATSVLVNDGEYEAEERAVLLRLARGCRSVLDIGANVGWYALHLAQAVAAEGGSVVALEPVPATYAALRRNLALNLDLAASVRTYQTGLGAEAGTVEFFIPAFQGSAAASQSKLFPGDENRAVEVRVERLDDWAPREGIPDPDLLKCDVEGAELFVLRGGERTIARARPVIMLEMLRKWAAKFHYHPDAITELLAGHGYAGWYVEDGTLRRLERMGDDVAAVNFFFLHTERHAESLAGLREGLALEEWLR</sequence>
<protein>
    <recommendedName>
        <fullName evidence="1">Methyltransferase FkbM domain-containing protein</fullName>
    </recommendedName>
</protein>
<organism evidence="2">
    <name type="scientific">uncultured bacterium esnapd22</name>
    <dbReference type="NCBI Taxonomy" id="1366604"/>
    <lineage>
        <taxon>Bacteria</taxon>
        <taxon>environmental samples</taxon>
    </lineage>
</organism>
<dbReference type="Pfam" id="PF05050">
    <property type="entry name" value="Methyltransf_21"/>
    <property type="match status" value="1"/>
</dbReference>
<dbReference type="InterPro" id="IPR006342">
    <property type="entry name" value="FkbM_mtfrase"/>
</dbReference>
<dbReference type="AlphaFoldDB" id="S5TV90"/>
<dbReference type="InterPro" id="IPR029063">
    <property type="entry name" value="SAM-dependent_MTases_sf"/>
</dbReference>
<accession>S5TV90</accession>
<evidence type="ECO:0000313" key="2">
    <source>
        <dbReference type="EMBL" id="AGS49921.1"/>
    </source>
</evidence>
<reference evidence="2" key="1">
    <citation type="journal article" date="2013" name="Proc. Natl. Acad. Sci. U.S.A.">
        <title>Mapping gene clusters within arrayed metagenomic libraries to expand the structural diversity of biomedically relevant natural products.</title>
        <authorList>
            <person name="Owen J.G."/>
            <person name="Reddy B.V."/>
            <person name="Ternei M.A."/>
            <person name="Charlop-Powers Z."/>
            <person name="Calle P.Y."/>
            <person name="Kim J.H."/>
            <person name="Brady S.F."/>
        </authorList>
    </citation>
    <scope>NUCLEOTIDE SEQUENCE</scope>
</reference>
<dbReference type="PANTHER" id="PTHR34203">
    <property type="entry name" value="METHYLTRANSFERASE, FKBM FAMILY PROTEIN"/>
    <property type="match status" value="1"/>
</dbReference>
<feature type="domain" description="Methyltransferase FkbM" evidence="1">
    <location>
        <begin position="162"/>
        <end position="329"/>
    </location>
</feature>
<dbReference type="InterPro" id="IPR052514">
    <property type="entry name" value="SAM-dependent_MTase"/>
</dbReference>
<dbReference type="PANTHER" id="PTHR34203:SF13">
    <property type="entry name" value="EXPRESSED PROTEIN"/>
    <property type="match status" value="1"/>
</dbReference>